<gene>
    <name evidence="1" type="ORF">B1991_14360</name>
</gene>
<dbReference type="EMBL" id="MWIO01000045">
    <property type="protein sequence ID" value="THD06122.1"/>
    <property type="molecule type" value="Genomic_DNA"/>
</dbReference>
<sequence>MSAQFRHGYVAGEVATRRGLATTFDLRIYYGDSGSGIFNRRNQLVGVVSLIYTLDDGRSQLTMAGAYPLAFTAEQWREARTY</sequence>
<comment type="caution">
    <text evidence="1">The sequence shown here is derived from an EMBL/GenBank/DDBJ whole genome shotgun (WGS) entry which is preliminary data.</text>
</comment>
<dbReference type="InterPro" id="IPR043504">
    <property type="entry name" value="Peptidase_S1_PA_chymotrypsin"/>
</dbReference>
<protein>
    <recommendedName>
        <fullName evidence="3">Serine protease</fullName>
    </recommendedName>
</protein>
<evidence type="ECO:0008006" key="3">
    <source>
        <dbReference type="Google" id="ProtNLM"/>
    </source>
</evidence>
<evidence type="ECO:0000313" key="1">
    <source>
        <dbReference type="EMBL" id="THD06122.1"/>
    </source>
</evidence>
<dbReference type="SUPFAM" id="SSF50494">
    <property type="entry name" value="Trypsin-like serine proteases"/>
    <property type="match status" value="1"/>
</dbReference>
<keyword evidence="2" id="KW-1185">Reference proteome</keyword>
<name>A0A4S3KCG1_9GAMM</name>
<dbReference type="Gene3D" id="2.40.10.10">
    <property type="entry name" value="Trypsin-like serine proteases"/>
    <property type="match status" value="1"/>
</dbReference>
<accession>A0A4S3KCG1</accession>
<dbReference type="AlphaFoldDB" id="A0A4S3KCG1"/>
<evidence type="ECO:0000313" key="2">
    <source>
        <dbReference type="Proteomes" id="UP000306317"/>
    </source>
</evidence>
<proteinExistence type="predicted"/>
<reference evidence="1 2" key="1">
    <citation type="submission" date="2017-02" db="EMBL/GenBank/DDBJ databases">
        <title>Whole genome sequencing of Rhodanobacter lindaniclasticus DSM 17932.</title>
        <authorList>
            <person name="Kumar S."/>
            <person name="Patil P."/>
            <person name="Patil P.B."/>
        </authorList>
    </citation>
    <scope>NUCLEOTIDE SEQUENCE [LARGE SCALE GENOMIC DNA]</scope>
    <source>
        <strain evidence="1 2">DSM 17932</strain>
    </source>
</reference>
<organism evidence="1 2">
    <name type="scientific">Rhodanobacter lindaniclasticus</name>
    <dbReference type="NCBI Taxonomy" id="75310"/>
    <lineage>
        <taxon>Bacteria</taxon>
        <taxon>Pseudomonadati</taxon>
        <taxon>Pseudomonadota</taxon>
        <taxon>Gammaproteobacteria</taxon>
        <taxon>Lysobacterales</taxon>
        <taxon>Rhodanobacteraceae</taxon>
        <taxon>Rhodanobacter</taxon>
    </lineage>
</organism>
<dbReference type="Proteomes" id="UP000306317">
    <property type="component" value="Unassembled WGS sequence"/>
</dbReference>
<dbReference type="InterPro" id="IPR009003">
    <property type="entry name" value="Peptidase_S1_PA"/>
</dbReference>